<sequence length="822" mass="91287">MGLTTQALTPAPASLRGFGGEAVQVLGQAQLMIAFGTGENRCKEQVLFDVVDIPYNYNAIFGRATLNKFEAISHHNYLKLKMPGPTGVIVVKGLQPSAASKGDLTIINRAVHNVEAEPHDRAKHVPKPAPHGKIAKIQIDDADPTKLVSLGRHGRRRSQENPREAAKAEVQKLLKAGVIQEIDHPEWLANPVLVRKPNGKWRMCVDFTDLNKACPKDDFPLPRIDQLVDSTAGCELLSFLDAYSGYHQIHMNPADIPKTAFITPFGTFCHLRMPFGLSNAGATFAKLVYKVLCKQLGRNVEAYIDDTVLKSRKAFDHASDHQETFDNLRAAGMKLNPEKCIFGVRAGKLLGFLVSERGIEANPEKIDAIQQMKPPSSVREVQKLAGRIVALSRFLSKVAERGHVDKSFEAKEEGMKRGQNKEADALAKSAACGGPHSPGIFFEVLYAPSVPTDILEVTTIDQVKLGEDPYNWRTPFVKHLETGWLPEDEAEAKCLQHRATKYKMVSGQLYHSGVLQPLLRCISFAEGEEMAKEIHQGLCGAHQVARTVASKVFRQGVYWPTVLKVCVEQIKKCESCQRHGRSQTAPKYELQPIAPIWPFARWGLDIIGPFPVARNGYMFAIVAAVEYFSRWIEAEPLGAITSTAVQKFVWKNIVCRFGVPKEFITYNGKQFDSDKFREMCEGLNLEIRFASVAHPQSNGAAERTNGKILEALKKRLEGAAKGKWPEEMLSVLWALRTTRTRPTKFSPFMLLFGDEAMTPTKLGANSPRVTFSGDEGGREVSLELLEGVRVEALEHMRKYDTGTSATYNKKVRPTELLPGRSL</sequence>
<evidence type="ECO:0000313" key="2">
    <source>
        <dbReference type="EMBL" id="CAD39994.3"/>
    </source>
</evidence>
<dbReference type="PANTHER" id="PTHR37984:SF9">
    <property type="entry name" value="INTEGRASE CATALYTIC DOMAIN-CONTAINING PROTEIN"/>
    <property type="match status" value="1"/>
</dbReference>
<dbReference type="EMBL" id="AL606597">
    <property type="protein sequence ID" value="CAD39994.3"/>
    <property type="molecule type" value="Genomic_DNA"/>
</dbReference>
<dbReference type="SUPFAM" id="SSF53098">
    <property type="entry name" value="Ribonuclease H-like"/>
    <property type="match status" value="1"/>
</dbReference>
<feature type="domain" description="Integrase catalytic" evidence="1">
    <location>
        <begin position="591"/>
        <end position="755"/>
    </location>
</feature>
<dbReference type="PANTHER" id="PTHR37984">
    <property type="entry name" value="PROTEIN CBG26694"/>
    <property type="match status" value="1"/>
</dbReference>
<accession>Q7XWN1</accession>
<dbReference type="Gene3D" id="3.30.70.270">
    <property type="match status" value="1"/>
</dbReference>
<dbReference type="AlphaFoldDB" id="Q7XWN1"/>
<evidence type="ECO:0000313" key="3">
    <source>
        <dbReference type="Proteomes" id="UP000000763"/>
    </source>
</evidence>
<dbReference type="CDD" id="cd01647">
    <property type="entry name" value="RT_LTR"/>
    <property type="match status" value="1"/>
</dbReference>
<dbReference type="GO" id="GO:0015074">
    <property type="term" value="P:DNA integration"/>
    <property type="evidence" value="ECO:0007669"/>
    <property type="project" value="InterPro"/>
</dbReference>
<dbReference type="InterPro" id="IPR043502">
    <property type="entry name" value="DNA/RNA_pol_sf"/>
</dbReference>
<name>Q7XWN1_ORYSJ</name>
<dbReference type="GO" id="GO:0003676">
    <property type="term" value="F:nucleic acid binding"/>
    <property type="evidence" value="ECO:0007669"/>
    <property type="project" value="InterPro"/>
</dbReference>
<proteinExistence type="predicted"/>
<dbReference type="InterPro" id="IPR012337">
    <property type="entry name" value="RNaseH-like_sf"/>
</dbReference>
<dbReference type="SUPFAM" id="SSF56672">
    <property type="entry name" value="DNA/RNA polymerases"/>
    <property type="match status" value="1"/>
</dbReference>
<dbReference type="PROSITE" id="PS50994">
    <property type="entry name" value="INTEGRASE"/>
    <property type="match status" value="1"/>
</dbReference>
<dbReference type="Gene3D" id="3.30.420.10">
    <property type="entry name" value="Ribonuclease H-like superfamily/Ribonuclease H"/>
    <property type="match status" value="1"/>
</dbReference>
<dbReference type="Pfam" id="PF00665">
    <property type="entry name" value="rve"/>
    <property type="match status" value="1"/>
</dbReference>
<dbReference type="Gene3D" id="1.10.340.70">
    <property type="match status" value="1"/>
</dbReference>
<dbReference type="InterPro" id="IPR001584">
    <property type="entry name" value="Integrase_cat-core"/>
</dbReference>
<dbReference type="InterPro" id="IPR000477">
    <property type="entry name" value="RT_dom"/>
</dbReference>
<reference evidence="3" key="2">
    <citation type="journal article" date="2008" name="Nucleic Acids Res.">
        <title>The rice annotation project database (RAP-DB): 2008 update.</title>
        <authorList>
            <consortium name="The rice annotation project (RAP)"/>
        </authorList>
    </citation>
    <scope>GENOME REANNOTATION</scope>
    <source>
        <strain evidence="3">cv. Nipponbare</strain>
    </source>
</reference>
<dbReference type="InterPro" id="IPR043128">
    <property type="entry name" value="Rev_trsase/Diguanyl_cyclase"/>
</dbReference>
<reference evidence="3" key="1">
    <citation type="journal article" date="2005" name="Nature">
        <title>The map-based sequence of the rice genome.</title>
        <authorList>
            <consortium name="International rice genome sequencing project (IRGSP)"/>
            <person name="Matsumoto T."/>
            <person name="Wu J."/>
            <person name="Kanamori H."/>
            <person name="Katayose Y."/>
            <person name="Fujisawa M."/>
            <person name="Namiki N."/>
            <person name="Mizuno H."/>
            <person name="Yamamoto K."/>
            <person name="Antonio B.A."/>
            <person name="Baba T."/>
            <person name="Sakata K."/>
            <person name="Nagamura Y."/>
            <person name="Aoki H."/>
            <person name="Arikawa K."/>
            <person name="Arita K."/>
            <person name="Bito T."/>
            <person name="Chiden Y."/>
            <person name="Fujitsuka N."/>
            <person name="Fukunaka R."/>
            <person name="Hamada M."/>
            <person name="Harada C."/>
            <person name="Hayashi A."/>
            <person name="Hijishita S."/>
            <person name="Honda M."/>
            <person name="Hosokawa S."/>
            <person name="Ichikawa Y."/>
            <person name="Idonuma A."/>
            <person name="Iijima M."/>
            <person name="Ikeda M."/>
            <person name="Ikeno M."/>
            <person name="Ito K."/>
            <person name="Ito S."/>
            <person name="Ito T."/>
            <person name="Ito Y."/>
            <person name="Ito Y."/>
            <person name="Iwabuchi A."/>
            <person name="Kamiya K."/>
            <person name="Karasawa W."/>
            <person name="Kurita K."/>
            <person name="Katagiri S."/>
            <person name="Kikuta A."/>
            <person name="Kobayashi H."/>
            <person name="Kobayashi N."/>
            <person name="Machita K."/>
            <person name="Maehara T."/>
            <person name="Masukawa M."/>
            <person name="Mizubayashi T."/>
            <person name="Mukai Y."/>
            <person name="Nagasaki H."/>
            <person name="Nagata Y."/>
            <person name="Naito S."/>
            <person name="Nakashima M."/>
            <person name="Nakama Y."/>
            <person name="Nakamichi Y."/>
            <person name="Nakamura M."/>
            <person name="Meguro A."/>
            <person name="Negishi M."/>
            <person name="Ohta I."/>
            <person name="Ohta T."/>
            <person name="Okamoto M."/>
            <person name="Ono N."/>
            <person name="Saji S."/>
            <person name="Sakaguchi M."/>
            <person name="Sakai K."/>
            <person name="Shibata M."/>
            <person name="Shimokawa T."/>
            <person name="Song J."/>
            <person name="Takazaki Y."/>
            <person name="Terasawa K."/>
            <person name="Tsugane M."/>
            <person name="Tsuji K."/>
            <person name="Ueda S."/>
            <person name="Waki K."/>
            <person name="Yamagata H."/>
            <person name="Yamamoto M."/>
            <person name="Yamamoto S."/>
            <person name="Yamane H."/>
            <person name="Yoshiki S."/>
            <person name="Yoshihara R."/>
            <person name="Yukawa K."/>
            <person name="Zhong H."/>
            <person name="Yano M."/>
            <person name="Yuan Q."/>
            <person name="Ouyang S."/>
            <person name="Liu J."/>
            <person name="Jones K.M."/>
            <person name="Gansberger K."/>
            <person name="Moffat K."/>
            <person name="Hill J."/>
            <person name="Bera J."/>
            <person name="Fadrosh D."/>
            <person name="Jin S."/>
            <person name="Johri S."/>
            <person name="Kim M."/>
            <person name="Overton L."/>
            <person name="Reardon M."/>
            <person name="Tsitrin T."/>
            <person name="Vuong H."/>
            <person name="Weaver B."/>
            <person name="Ciecko A."/>
            <person name="Tallon L."/>
            <person name="Jackson J."/>
            <person name="Pai G."/>
            <person name="Aken S.V."/>
            <person name="Utterback T."/>
            <person name="Reidmuller S."/>
            <person name="Feldblyum T."/>
            <person name="Hsiao J."/>
            <person name="Zismann V."/>
            <person name="Iobst S."/>
            <person name="de Vazeille A.R."/>
            <person name="Buell C.R."/>
            <person name="Ying K."/>
            <person name="Li Y."/>
            <person name="Lu T."/>
            <person name="Huang Y."/>
            <person name="Zhao Q."/>
            <person name="Feng Q."/>
            <person name="Zhang L."/>
            <person name="Zhu J."/>
            <person name="Weng Q."/>
            <person name="Mu J."/>
            <person name="Lu Y."/>
            <person name="Fan D."/>
            <person name="Liu Y."/>
            <person name="Guan J."/>
            <person name="Zhang Y."/>
            <person name="Yu S."/>
            <person name="Liu X."/>
            <person name="Zhang Y."/>
            <person name="Hong G."/>
            <person name="Han B."/>
            <person name="Choisne N."/>
            <person name="Demange N."/>
            <person name="Orjeda G."/>
            <person name="Samain S."/>
            <person name="Cattolico L."/>
            <person name="Pelletier E."/>
            <person name="Couloux A."/>
            <person name="Segurens B."/>
            <person name="Wincker P."/>
            <person name="D'Hont A."/>
            <person name="Scarpelli C."/>
            <person name="Weissenbach J."/>
            <person name="Salanoubat M."/>
            <person name="Quetier F."/>
            <person name="Yu Y."/>
            <person name="Kim H.R."/>
            <person name="Rambo T."/>
            <person name="Currie J."/>
            <person name="Collura K."/>
            <person name="Luo M."/>
            <person name="Yang T."/>
            <person name="Ammiraju J.S.S."/>
            <person name="Engler F."/>
            <person name="Soderlund C."/>
            <person name="Wing R.A."/>
            <person name="Palmer L.E."/>
            <person name="de la Bastide M."/>
            <person name="Spiegel L."/>
            <person name="Nascimento L."/>
            <person name="Zutavern T."/>
            <person name="O'Shaughnessy A."/>
            <person name="Dike S."/>
            <person name="Dedhia N."/>
            <person name="Preston R."/>
            <person name="Balija V."/>
            <person name="McCombie W.R."/>
            <person name="Chow T."/>
            <person name="Chen H."/>
            <person name="Chung M."/>
            <person name="Chen C."/>
            <person name="Shaw J."/>
            <person name="Wu H."/>
            <person name="Hsiao K."/>
            <person name="Chao Y."/>
            <person name="Chu M."/>
            <person name="Cheng C."/>
            <person name="Hour A."/>
            <person name="Lee P."/>
            <person name="Lin S."/>
            <person name="Lin Y."/>
            <person name="Liou J."/>
            <person name="Liu S."/>
            <person name="Hsing Y."/>
            <person name="Raghuvanshi S."/>
            <person name="Mohanty A."/>
            <person name="Bharti A.K."/>
            <person name="Gaur A."/>
            <person name="Gupta V."/>
            <person name="Kumar D."/>
            <person name="Ravi V."/>
            <person name="Vij S."/>
            <person name="Kapur A."/>
            <person name="Khurana P."/>
            <person name="Khurana P."/>
            <person name="Khurana J.P."/>
            <person name="Tyagi A.K."/>
            <person name="Gaikwad K."/>
            <person name="Singh A."/>
            <person name="Dalal V."/>
            <person name="Srivastava S."/>
            <person name="Dixit A."/>
            <person name="Pal A.K."/>
            <person name="Ghazi I.A."/>
            <person name="Yadav M."/>
            <person name="Pandit A."/>
            <person name="Bhargava A."/>
            <person name="Sureshbabu K."/>
            <person name="Batra K."/>
            <person name="Sharma T.R."/>
            <person name="Mohapatra T."/>
            <person name="Singh N.K."/>
            <person name="Messing J."/>
            <person name="Nelson A.B."/>
            <person name="Fuks G."/>
            <person name="Kavchok S."/>
            <person name="Keizer G."/>
            <person name="Linton E."/>
            <person name="Llaca V."/>
            <person name="Song R."/>
            <person name="Tanyolac B."/>
            <person name="Young S."/>
            <person name="Ho-Il K."/>
            <person name="Hahn J.H."/>
            <person name="Sangsakoo G."/>
            <person name="Vanavichit A."/>
            <person name="de Mattos Luiz.A.T."/>
            <person name="Zimmer P.D."/>
            <person name="Malone G."/>
            <person name="Dellagostin O."/>
            <person name="de Oliveira A.C."/>
            <person name="Bevan M."/>
            <person name="Bancroft I."/>
            <person name="Minx P."/>
            <person name="Cordum H."/>
            <person name="Wilson R."/>
            <person name="Cheng Z."/>
            <person name="Jin W."/>
            <person name="Jiang J."/>
            <person name="Leong S.A."/>
            <person name="Iwama H."/>
            <person name="Gojobori T."/>
            <person name="Itoh T."/>
            <person name="Niimura Y."/>
            <person name="Fujii Y."/>
            <person name="Habara T."/>
            <person name="Sakai H."/>
            <person name="Sato Y."/>
            <person name="Wilson G."/>
            <person name="Kumar K."/>
            <person name="McCouch S."/>
            <person name="Juretic N."/>
            <person name="Hoen D."/>
            <person name="Wright S."/>
            <person name="Bruskiewich R."/>
            <person name="Bureau T."/>
            <person name="Miyao A."/>
            <person name="Hirochika H."/>
            <person name="Nishikawa T."/>
            <person name="Kadowaki K."/>
            <person name="Sugiura M."/>
            <person name="Burr B."/>
            <person name="Sasaki T."/>
        </authorList>
    </citation>
    <scope>NUCLEOTIDE SEQUENCE [LARGE SCALE GENOMIC DNA]</scope>
    <source>
        <strain evidence="3">cv. Nipponbare</strain>
    </source>
</reference>
<dbReference type="InterPro" id="IPR036397">
    <property type="entry name" value="RNaseH_sf"/>
</dbReference>
<dbReference type="InterPro" id="IPR050951">
    <property type="entry name" value="Retrovirus_Pol_polyprotein"/>
</dbReference>
<protein>
    <submittedName>
        <fullName evidence="2">OSJNBb0045P24.11 protein</fullName>
    </submittedName>
</protein>
<gene>
    <name evidence="2" type="primary">OSJNBb0045P24.11</name>
</gene>
<evidence type="ECO:0000259" key="1">
    <source>
        <dbReference type="PROSITE" id="PS50994"/>
    </source>
</evidence>
<dbReference type="Gene3D" id="3.10.10.10">
    <property type="entry name" value="HIV Type 1 Reverse Transcriptase, subunit A, domain 1"/>
    <property type="match status" value="1"/>
</dbReference>
<dbReference type="Proteomes" id="UP000000763">
    <property type="component" value="Chromosome 4"/>
</dbReference>
<dbReference type="Pfam" id="PF00078">
    <property type="entry name" value="RVT_1"/>
    <property type="match status" value="1"/>
</dbReference>
<organism evidence="2 3">
    <name type="scientific">Oryza sativa subsp. japonica</name>
    <name type="common">Rice</name>
    <dbReference type="NCBI Taxonomy" id="39947"/>
    <lineage>
        <taxon>Eukaryota</taxon>
        <taxon>Viridiplantae</taxon>
        <taxon>Streptophyta</taxon>
        <taxon>Embryophyta</taxon>
        <taxon>Tracheophyta</taxon>
        <taxon>Spermatophyta</taxon>
        <taxon>Magnoliopsida</taxon>
        <taxon>Liliopsida</taxon>
        <taxon>Poales</taxon>
        <taxon>Poaceae</taxon>
        <taxon>BOP clade</taxon>
        <taxon>Oryzoideae</taxon>
        <taxon>Oryzeae</taxon>
        <taxon>Oryzinae</taxon>
        <taxon>Oryza</taxon>
        <taxon>Oryza sativa</taxon>
    </lineage>
</organism>